<dbReference type="EMBL" id="LN679103">
    <property type="protein sequence ID" value="CEL59352.1"/>
    <property type="molecule type" value="Genomic_DNA"/>
</dbReference>
<dbReference type="PANTHER" id="PTHR23504">
    <property type="entry name" value="MAJOR FACILITATOR SUPERFAMILY DOMAIN-CONTAINING PROTEIN 10"/>
    <property type="match status" value="1"/>
</dbReference>
<feature type="transmembrane region" description="Helical" evidence="6">
    <location>
        <begin position="25"/>
        <end position="46"/>
    </location>
</feature>
<feature type="transmembrane region" description="Helical" evidence="6">
    <location>
        <begin position="298"/>
        <end position="317"/>
    </location>
</feature>
<evidence type="ECO:0000256" key="4">
    <source>
        <dbReference type="ARBA" id="ARBA00022989"/>
    </source>
</evidence>
<dbReference type="PROSITE" id="PS00216">
    <property type="entry name" value="SUGAR_TRANSPORT_1"/>
    <property type="match status" value="1"/>
</dbReference>
<evidence type="ECO:0000256" key="6">
    <source>
        <dbReference type="SAM" id="Phobius"/>
    </source>
</evidence>
<keyword evidence="9" id="KW-1185">Reference proteome</keyword>
<proteinExistence type="predicted"/>
<dbReference type="Proteomes" id="UP000059188">
    <property type="component" value="Unassembled WGS sequence"/>
</dbReference>
<accession>A0A0B7FT24</accession>
<evidence type="ECO:0000256" key="3">
    <source>
        <dbReference type="ARBA" id="ARBA00022692"/>
    </source>
</evidence>
<feature type="transmembrane region" description="Helical" evidence="6">
    <location>
        <begin position="432"/>
        <end position="455"/>
    </location>
</feature>
<gene>
    <name evidence="8" type="ORF">RSOLAG1IB_03285</name>
</gene>
<evidence type="ECO:0000259" key="7">
    <source>
        <dbReference type="PROSITE" id="PS50850"/>
    </source>
</evidence>
<evidence type="ECO:0000313" key="8">
    <source>
        <dbReference type="EMBL" id="CEL59352.1"/>
    </source>
</evidence>
<keyword evidence="5 6" id="KW-0472">Membrane</keyword>
<dbReference type="InterPro" id="IPR036259">
    <property type="entry name" value="MFS_trans_sf"/>
</dbReference>
<organism evidence="8 9">
    <name type="scientific">Thanatephorus cucumeris (strain AG1-IB / isolate 7/3/14)</name>
    <name type="common">Lettuce bottom rot fungus</name>
    <name type="synonym">Rhizoctonia solani</name>
    <dbReference type="NCBI Taxonomy" id="1108050"/>
    <lineage>
        <taxon>Eukaryota</taxon>
        <taxon>Fungi</taxon>
        <taxon>Dikarya</taxon>
        <taxon>Basidiomycota</taxon>
        <taxon>Agaricomycotina</taxon>
        <taxon>Agaricomycetes</taxon>
        <taxon>Cantharellales</taxon>
        <taxon>Ceratobasidiaceae</taxon>
        <taxon>Rhizoctonia</taxon>
        <taxon>Rhizoctonia solani AG-1</taxon>
    </lineage>
</organism>
<keyword evidence="4 6" id="KW-1133">Transmembrane helix</keyword>
<dbReference type="InterPro" id="IPR020846">
    <property type="entry name" value="MFS_dom"/>
</dbReference>
<dbReference type="PROSITE" id="PS50850">
    <property type="entry name" value="MFS"/>
    <property type="match status" value="1"/>
</dbReference>
<feature type="transmembrane region" description="Helical" evidence="6">
    <location>
        <begin position="66"/>
        <end position="86"/>
    </location>
</feature>
<reference evidence="8 9" key="1">
    <citation type="submission" date="2014-11" db="EMBL/GenBank/DDBJ databases">
        <authorList>
            <person name="Wibberg Daniel"/>
        </authorList>
    </citation>
    <scope>NUCLEOTIDE SEQUENCE [LARGE SCALE GENOMIC DNA]</scope>
    <source>
        <strain evidence="8">Rhizoctonia solani AG1-IB 7/3/14</strain>
    </source>
</reference>
<dbReference type="InterPro" id="IPR011701">
    <property type="entry name" value="MFS"/>
</dbReference>
<evidence type="ECO:0000256" key="1">
    <source>
        <dbReference type="ARBA" id="ARBA00004141"/>
    </source>
</evidence>
<dbReference type="Pfam" id="PF07690">
    <property type="entry name" value="MFS_1"/>
    <property type="match status" value="1"/>
</dbReference>
<feature type="transmembrane region" description="Helical" evidence="6">
    <location>
        <begin position="98"/>
        <end position="116"/>
    </location>
</feature>
<dbReference type="PANTHER" id="PTHR23504:SF15">
    <property type="entry name" value="MAJOR FACILITATOR SUPERFAMILY (MFS) PROFILE DOMAIN-CONTAINING PROTEIN"/>
    <property type="match status" value="1"/>
</dbReference>
<sequence>MEPTRRTEVDEENAPLLPAGTKFSWGMLIVLFVYTAVVNGTSELVWPFINQLILSTGIAPDEKSVGFYSGLMETVASFFSFAAVMPGSFAADRWGRKVVLCSTLVGTAVGLTFFGISKSLFSLLFFRCVGYAMGPQLGWATTVTILGDVSDPGNRGVAFSAVNAAYRVGPVFASLLAHPSTRYRWFQSDFWEHHPYALPCWAGAAICILALCMTICYVPETAPSMAGLKSEECSSKFISPSTHARYSTSESSPVHIEDETAPAQMVAANMEPVTHDLAKRPGVDIFTPHVVQLLISSWIMYFMTMGFFSLFPLWAFTPISSGGLGASEIVIGSFISARATAQFVVLIPFAYFETRLGVYRLYAYSVAIFTVSSAIGFPLLNALAQVKGMNSPQFSLAIIIYFILGGAGNYCTTCMVIMINQAAPTPHDLSQLVGISQSMLMLGQCMAPIVVLSIFEFSIKSDLLGGNIIWLFLIGCSLIASAHSFRIRAPVCEY</sequence>
<name>A0A0B7FT24_THACB</name>
<dbReference type="GO" id="GO:0016020">
    <property type="term" value="C:membrane"/>
    <property type="evidence" value="ECO:0007669"/>
    <property type="project" value="UniProtKB-SubCell"/>
</dbReference>
<dbReference type="OrthoDB" id="419616at2759"/>
<dbReference type="AlphaFoldDB" id="A0A0B7FT24"/>
<dbReference type="SUPFAM" id="SSF103473">
    <property type="entry name" value="MFS general substrate transporter"/>
    <property type="match status" value="1"/>
</dbReference>
<feature type="transmembrane region" description="Helical" evidence="6">
    <location>
        <begin position="467"/>
        <end position="485"/>
    </location>
</feature>
<keyword evidence="2" id="KW-0813">Transport</keyword>
<dbReference type="GO" id="GO:0022857">
    <property type="term" value="F:transmembrane transporter activity"/>
    <property type="evidence" value="ECO:0007669"/>
    <property type="project" value="InterPro"/>
</dbReference>
<feature type="transmembrane region" description="Helical" evidence="6">
    <location>
        <begin position="361"/>
        <end position="384"/>
    </location>
</feature>
<feature type="transmembrane region" description="Helical" evidence="6">
    <location>
        <begin position="196"/>
        <end position="218"/>
    </location>
</feature>
<evidence type="ECO:0000256" key="2">
    <source>
        <dbReference type="ARBA" id="ARBA00022448"/>
    </source>
</evidence>
<dbReference type="InterPro" id="IPR005829">
    <property type="entry name" value="Sugar_transporter_CS"/>
</dbReference>
<protein>
    <submittedName>
        <fullName evidence="8">Protein ZINC INDUCED FACILITATOR-LIKE 1</fullName>
    </submittedName>
</protein>
<feature type="domain" description="Major facilitator superfamily (MFS) profile" evidence="7">
    <location>
        <begin position="27"/>
        <end position="492"/>
    </location>
</feature>
<dbReference type="Gene3D" id="1.20.1250.20">
    <property type="entry name" value="MFS general substrate transporter like domains"/>
    <property type="match status" value="1"/>
</dbReference>
<evidence type="ECO:0000256" key="5">
    <source>
        <dbReference type="ARBA" id="ARBA00023136"/>
    </source>
</evidence>
<feature type="transmembrane region" description="Helical" evidence="6">
    <location>
        <begin position="329"/>
        <end position="349"/>
    </location>
</feature>
<comment type="subcellular location">
    <subcellularLocation>
        <location evidence="1">Membrane</location>
        <topology evidence="1">Multi-pass membrane protein</topology>
    </subcellularLocation>
</comment>
<feature type="transmembrane region" description="Helical" evidence="6">
    <location>
        <begin position="396"/>
        <end position="420"/>
    </location>
</feature>
<evidence type="ECO:0000313" key="9">
    <source>
        <dbReference type="Proteomes" id="UP000059188"/>
    </source>
</evidence>
<keyword evidence="3 6" id="KW-0812">Transmembrane</keyword>